<dbReference type="Proteomes" id="UP000011135">
    <property type="component" value="Unassembled WGS sequence"/>
</dbReference>
<dbReference type="Pfam" id="PF02801">
    <property type="entry name" value="Ketoacyl-synt_C"/>
    <property type="match status" value="1"/>
</dbReference>
<dbReference type="InterPro" id="IPR036291">
    <property type="entry name" value="NAD(P)-bd_dom_sf"/>
</dbReference>
<evidence type="ECO:0000259" key="5">
    <source>
        <dbReference type="PROSITE" id="PS52004"/>
    </source>
</evidence>
<dbReference type="InterPro" id="IPR001227">
    <property type="entry name" value="Ac_transferase_dom_sf"/>
</dbReference>
<dbReference type="PROSITE" id="PS00606">
    <property type="entry name" value="KS3_1"/>
    <property type="match status" value="1"/>
</dbReference>
<evidence type="ECO:0000313" key="6">
    <source>
        <dbReference type="EMBL" id="ELR72272.1"/>
    </source>
</evidence>
<dbReference type="InterPro" id="IPR009081">
    <property type="entry name" value="PP-bd_ACP"/>
</dbReference>
<dbReference type="InterPro" id="IPR020806">
    <property type="entry name" value="PKS_PP-bd"/>
</dbReference>
<dbReference type="PROSITE" id="PS52004">
    <property type="entry name" value="KS3_2"/>
    <property type="match status" value="1"/>
</dbReference>
<dbReference type="SUPFAM" id="SSF53901">
    <property type="entry name" value="Thiolase-like"/>
    <property type="match status" value="1"/>
</dbReference>
<dbReference type="STRING" id="1237149.C900_01687"/>
<dbReference type="PATRIC" id="fig|1237149.3.peg.1640"/>
<evidence type="ECO:0000259" key="4">
    <source>
        <dbReference type="PROSITE" id="PS50075"/>
    </source>
</evidence>
<keyword evidence="2" id="KW-0597">Phosphoprotein</keyword>
<dbReference type="InterPro" id="IPR057326">
    <property type="entry name" value="KR_dom"/>
</dbReference>
<dbReference type="SMART" id="SM00823">
    <property type="entry name" value="PKS_PP"/>
    <property type="match status" value="1"/>
</dbReference>
<evidence type="ECO:0000256" key="3">
    <source>
        <dbReference type="ARBA" id="ARBA00022679"/>
    </source>
</evidence>
<dbReference type="eggNOG" id="COG3321">
    <property type="taxonomic scope" value="Bacteria"/>
</dbReference>
<dbReference type="PANTHER" id="PTHR43775">
    <property type="entry name" value="FATTY ACID SYNTHASE"/>
    <property type="match status" value="1"/>
</dbReference>
<dbReference type="RefSeq" id="WP_009579122.1">
    <property type="nucleotide sequence ID" value="NZ_AMZN01000025.1"/>
</dbReference>
<dbReference type="Pfam" id="PF00698">
    <property type="entry name" value="Acyl_transf_1"/>
    <property type="match status" value="1"/>
</dbReference>
<comment type="caution">
    <text evidence="6">The sequence shown here is derived from an EMBL/GenBank/DDBJ whole genome shotgun (WGS) entry which is preliminary data.</text>
</comment>
<dbReference type="Pfam" id="PF00109">
    <property type="entry name" value="ketoacyl-synt"/>
    <property type="match status" value="1"/>
</dbReference>
<dbReference type="SUPFAM" id="SSF55048">
    <property type="entry name" value="Probable ACP-binding domain of malonyl-CoA ACP transacylase"/>
    <property type="match status" value="1"/>
</dbReference>
<dbReference type="InterPro" id="IPR016036">
    <property type="entry name" value="Malonyl_transacylase_ACP-bd"/>
</dbReference>
<sequence>MSQREYNGLEIAVIGMACRFPKSPNVKEFWKNLMTGKECITIDHVNNEKGRIKAKGILEYNECFDFDFFGYSPNEAEFMDPQIRILHECTWEALEDAGYNPFEYNGLIGNYVGASTNPTSYMNPFLRNGNGNHDLWSNLLYSDKDFISTRISHKLNLRGPSFTIDTACSTSLSAVDVATQGLLTGKCDIAIAGGVSITYHDEEGYVYKEGFINSPDGHCRAFDAEANGTVTGNGAGLVVLKRLDDAIKDGDRIDAVILASSMNNDGANKLGYTAPSRKGQIEVIKNAYQMAEIDAESIGYVEAHGTGTQVGDPVEIDALKIAFNTQKRNYCAIGAVKTNIGHLDTAAGIAGLIKTVLVLKNKQIPPTLHFKTANSKFDLENSPFFINSEPLPWESDGLRRRAAVSSFGMGGTNLHVVLEEAPLSSKKKAITGDIFLLTARYKSQLDELKNNFATYLKTGPVRSEDFNNIAHTMRVGRCHFKYRLAIQADSLETLADKLDQNVTYGIAEKSGGKVAFMFSGQGSQYVNMTRQLYLSNEYYRTDLENCFSILNRFYDEDVKSIVFNDNDVDNFLINNTLYTQPILVAVEYCLAQLLIRCGLKPDIVIGHSVGEYAAACIAGIFSLEDTLKIVSKRAQLMNSVEGGAMLSLKMEKGKLLSMLTTDLSLAAENSDNHLVISGSFSAIEKFKQKLEENQHSYTELKTSHAFHSSMMLPIMEAFEEVFAEVEINEPELCYVSNVTGRAIGFDDISRPSYWSSQIVNTVLFKECINSAVDEGATLFLEIGPGLTLQIFAKAGHTNINTLGFIRHPNENVNDFDYLLQKLGVLWETGSEIHWNVCLSRQLITKVSLPTYPFEKNKIPVHRINFENISESGIFKTSEQEEEIQYYAPLWEQSILAKTENSDGIKPCVIFSFDIKKDKKLITTLRQGNGLLIIVEMTEFYKEGQLKVSVDSKRKGDYQKALKKVEGTGAKELKIIFSCSKYTTDQADTALYSELESFILLVQSLASLEGYDKKNLYVITHGQYNVLNERTVNQISSSLVGVLKVVEIEQKEMRCVNIDFDKNFTDHQDQFKAEVSATPVNGVVAYRNGLRWTPVYRKIEPPHNSQKLKQGGTYVITGGVGGMASSIARHLLENYGAHVVIIGRSEFLSSFDWATDQFGDNIASKYHRRIKELVEISKKSSGTITSYSANISDKRAIKEIFGQVISERGGVNGIFHTAGVIDYGGVVQRRSFNSYREVMEPKVEGTQCLVQVMAEYKLTPDFTLLFSSNGNTLYAYKYGQSAYNAANEYLDTLAADNELRERFNIKTINWNDWYEIGMTIDSLEVKHGIGLGKELQDRIDDGLSPQEGLRVIEKVLNLDIHRVIISRKDVRKEVDFMNYILENNKDLLLERLLEHSSSDNRYYKKPEINTEYQPPRTIVEETIIEELRKYLKYDDIGIYDNFFELGLSSLDLVQLSYRLGVKLNKSVSVTTLFTYPTVDTLSRNLGHEENEERKESEVIPDNEDFQNSLSLFK</sequence>
<feature type="domain" description="Ketosynthase family 3 (KS3)" evidence="5">
    <location>
        <begin position="8"/>
        <end position="420"/>
    </location>
</feature>
<name>L8JYK7_9BACT</name>
<reference evidence="6 7" key="1">
    <citation type="submission" date="2012-12" db="EMBL/GenBank/DDBJ databases">
        <title>Genome assembly of Fulvivirga imtechensis AK7.</title>
        <authorList>
            <person name="Nupur N."/>
            <person name="Khatri I."/>
            <person name="Kumar R."/>
            <person name="Subramanian S."/>
            <person name="Pinnaka A."/>
        </authorList>
    </citation>
    <scope>NUCLEOTIDE SEQUENCE [LARGE SCALE GENOMIC DNA]</scope>
    <source>
        <strain evidence="6 7">AK7</strain>
    </source>
</reference>
<dbReference type="InterPro" id="IPR014043">
    <property type="entry name" value="Acyl_transferase_dom"/>
</dbReference>
<gene>
    <name evidence="6" type="ORF">C900_01687</name>
</gene>
<dbReference type="InterPro" id="IPR036736">
    <property type="entry name" value="ACP-like_sf"/>
</dbReference>
<organism evidence="6 7">
    <name type="scientific">Fulvivirga imtechensis AK7</name>
    <dbReference type="NCBI Taxonomy" id="1237149"/>
    <lineage>
        <taxon>Bacteria</taxon>
        <taxon>Pseudomonadati</taxon>
        <taxon>Bacteroidota</taxon>
        <taxon>Cytophagia</taxon>
        <taxon>Cytophagales</taxon>
        <taxon>Fulvivirgaceae</taxon>
        <taxon>Fulvivirga</taxon>
    </lineage>
</organism>
<dbReference type="Gene3D" id="3.30.70.3290">
    <property type="match status" value="1"/>
</dbReference>
<keyword evidence="3" id="KW-0808">Transferase</keyword>
<dbReference type="EMBL" id="AMZN01000025">
    <property type="protein sequence ID" value="ELR72272.1"/>
    <property type="molecule type" value="Genomic_DNA"/>
</dbReference>
<proteinExistence type="predicted"/>
<keyword evidence="7" id="KW-1185">Reference proteome</keyword>
<dbReference type="InterPro" id="IPR016039">
    <property type="entry name" value="Thiolase-like"/>
</dbReference>
<dbReference type="Gene3D" id="3.30.70.250">
    <property type="entry name" value="Malonyl-CoA ACP transacylase, ACP-binding"/>
    <property type="match status" value="1"/>
</dbReference>
<dbReference type="Gene3D" id="3.40.50.720">
    <property type="entry name" value="NAD(P)-binding Rossmann-like Domain"/>
    <property type="match status" value="1"/>
</dbReference>
<dbReference type="SUPFAM" id="SSF47336">
    <property type="entry name" value="ACP-like"/>
    <property type="match status" value="1"/>
</dbReference>
<keyword evidence="1" id="KW-0596">Phosphopantetheine</keyword>
<dbReference type="SUPFAM" id="SSF51735">
    <property type="entry name" value="NAD(P)-binding Rossmann-fold domains"/>
    <property type="match status" value="2"/>
</dbReference>
<dbReference type="Gene3D" id="3.40.47.10">
    <property type="match status" value="1"/>
</dbReference>
<dbReference type="SUPFAM" id="SSF52151">
    <property type="entry name" value="FabD/lysophospholipase-like"/>
    <property type="match status" value="1"/>
</dbReference>
<evidence type="ECO:0000313" key="7">
    <source>
        <dbReference type="Proteomes" id="UP000011135"/>
    </source>
</evidence>
<dbReference type="InterPro" id="IPR014030">
    <property type="entry name" value="Ketoacyl_synth_N"/>
</dbReference>
<dbReference type="SMART" id="SM00822">
    <property type="entry name" value="PKS_KR"/>
    <property type="match status" value="1"/>
</dbReference>
<dbReference type="InterPro" id="IPR018201">
    <property type="entry name" value="Ketoacyl_synth_AS"/>
</dbReference>
<evidence type="ECO:0000256" key="2">
    <source>
        <dbReference type="ARBA" id="ARBA00022553"/>
    </source>
</evidence>
<dbReference type="InterPro" id="IPR013968">
    <property type="entry name" value="PKS_KR"/>
</dbReference>
<dbReference type="Pfam" id="PF00550">
    <property type="entry name" value="PP-binding"/>
    <property type="match status" value="1"/>
</dbReference>
<dbReference type="InterPro" id="IPR014031">
    <property type="entry name" value="Ketoacyl_synth_C"/>
</dbReference>
<dbReference type="GO" id="GO:0031177">
    <property type="term" value="F:phosphopantetheine binding"/>
    <property type="evidence" value="ECO:0007669"/>
    <property type="project" value="InterPro"/>
</dbReference>
<dbReference type="Gene3D" id="3.40.366.10">
    <property type="entry name" value="Malonyl-Coenzyme A Acyl Carrier Protein, domain 2"/>
    <property type="match status" value="1"/>
</dbReference>
<dbReference type="Pfam" id="PF08659">
    <property type="entry name" value="KR"/>
    <property type="match status" value="1"/>
</dbReference>
<dbReference type="GO" id="GO:0004312">
    <property type="term" value="F:fatty acid synthase activity"/>
    <property type="evidence" value="ECO:0007669"/>
    <property type="project" value="TreeGrafter"/>
</dbReference>
<dbReference type="SMART" id="SM00825">
    <property type="entry name" value="PKS_KS"/>
    <property type="match status" value="1"/>
</dbReference>
<feature type="domain" description="Carrier" evidence="4">
    <location>
        <begin position="1413"/>
        <end position="1488"/>
    </location>
</feature>
<dbReference type="SMART" id="SM00827">
    <property type="entry name" value="PKS_AT"/>
    <property type="match status" value="1"/>
</dbReference>
<dbReference type="Gene3D" id="1.10.1200.10">
    <property type="entry name" value="ACP-like"/>
    <property type="match status" value="1"/>
</dbReference>
<dbReference type="InterPro" id="IPR020841">
    <property type="entry name" value="PKS_Beta-ketoAc_synthase_dom"/>
</dbReference>
<dbReference type="InterPro" id="IPR016035">
    <property type="entry name" value="Acyl_Trfase/lysoPLipase"/>
</dbReference>
<protein>
    <submittedName>
        <fullName evidence="6">Malonyl CoA-acyl carrier protein transacylase</fullName>
    </submittedName>
</protein>
<dbReference type="PROSITE" id="PS50075">
    <property type="entry name" value="CARRIER"/>
    <property type="match status" value="1"/>
</dbReference>
<dbReference type="OrthoDB" id="4317020at2"/>
<dbReference type="InterPro" id="IPR050091">
    <property type="entry name" value="PKS_NRPS_Biosynth_Enz"/>
</dbReference>
<evidence type="ECO:0000256" key="1">
    <source>
        <dbReference type="ARBA" id="ARBA00022450"/>
    </source>
</evidence>
<dbReference type="CDD" id="cd00833">
    <property type="entry name" value="PKS"/>
    <property type="match status" value="1"/>
</dbReference>
<accession>L8JYK7</accession>
<dbReference type="GO" id="GO:0004315">
    <property type="term" value="F:3-oxoacyl-[acyl-carrier-protein] synthase activity"/>
    <property type="evidence" value="ECO:0007669"/>
    <property type="project" value="InterPro"/>
</dbReference>
<dbReference type="PANTHER" id="PTHR43775:SF51">
    <property type="entry name" value="INACTIVE PHENOLPHTHIOCEROL SYNTHESIS POLYKETIDE SYNTHASE TYPE I PKS1-RELATED"/>
    <property type="match status" value="1"/>
</dbReference>
<dbReference type="GO" id="GO:0006633">
    <property type="term" value="P:fatty acid biosynthetic process"/>
    <property type="evidence" value="ECO:0007669"/>
    <property type="project" value="InterPro"/>
</dbReference>
<dbReference type="Pfam" id="PF22621">
    <property type="entry name" value="CurL-like_PKS_C"/>
    <property type="match status" value="1"/>
</dbReference>